<dbReference type="Gene3D" id="3.40.190.10">
    <property type="entry name" value="Periplasmic binding protein-like II"/>
    <property type="match status" value="1"/>
</dbReference>
<dbReference type="Pfam" id="PF00126">
    <property type="entry name" value="HTH_1"/>
    <property type="match status" value="1"/>
</dbReference>
<dbReference type="InterPro" id="IPR036390">
    <property type="entry name" value="WH_DNA-bd_sf"/>
</dbReference>
<protein>
    <submittedName>
        <fullName evidence="2">HTH-type transcriptional regulator BenM</fullName>
    </submittedName>
</protein>
<dbReference type="PANTHER" id="PTHR30419">
    <property type="entry name" value="HTH-TYPE TRANSCRIPTIONAL REGULATOR YBHD"/>
    <property type="match status" value="1"/>
</dbReference>
<reference evidence="2" key="1">
    <citation type="submission" date="2019-11" db="EMBL/GenBank/DDBJ databases">
        <authorList>
            <person name="Feng L."/>
        </authorList>
    </citation>
    <scope>NUCLEOTIDE SEQUENCE</scope>
    <source>
        <strain evidence="2">BlongumLFYP82</strain>
    </source>
</reference>
<dbReference type="AlphaFoldDB" id="A0A6N2UAY5"/>
<dbReference type="GO" id="GO:0003700">
    <property type="term" value="F:DNA-binding transcription factor activity"/>
    <property type="evidence" value="ECO:0007669"/>
    <property type="project" value="InterPro"/>
</dbReference>
<dbReference type="InterPro" id="IPR036388">
    <property type="entry name" value="WH-like_DNA-bd_sf"/>
</dbReference>
<dbReference type="Gene3D" id="1.10.10.10">
    <property type="entry name" value="Winged helix-like DNA-binding domain superfamily/Winged helix DNA-binding domain"/>
    <property type="match status" value="1"/>
</dbReference>
<evidence type="ECO:0000313" key="2">
    <source>
        <dbReference type="EMBL" id="VYT15405.1"/>
    </source>
</evidence>
<dbReference type="InterPro" id="IPR000847">
    <property type="entry name" value="LysR_HTH_N"/>
</dbReference>
<accession>A0A6N2UAY5</accession>
<dbReference type="PRINTS" id="PR00039">
    <property type="entry name" value="HTHLYSR"/>
</dbReference>
<gene>
    <name evidence="2" type="primary">benM</name>
    <name evidence="2" type="ORF">BLLFYP82_01893</name>
</gene>
<dbReference type="SUPFAM" id="SSF46785">
    <property type="entry name" value="Winged helix' DNA-binding domain"/>
    <property type="match status" value="1"/>
</dbReference>
<name>A0A6N2UAY5_BIFLN</name>
<feature type="domain" description="HTH lysR-type" evidence="1">
    <location>
        <begin position="1"/>
        <end position="32"/>
    </location>
</feature>
<sequence length="95" mass="10471">MSQPALSRNLKKLEQDLGVTLFTREARGIKLTPEGAFVGERAQAMVAMADRMERELHTVHSRLTGSIAISCAETLSMSLLAEYIAAFRTAHPDVR</sequence>
<dbReference type="InterPro" id="IPR050950">
    <property type="entry name" value="HTH-type_LysR_regulators"/>
</dbReference>
<evidence type="ECO:0000259" key="1">
    <source>
        <dbReference type="PROSITE" id="PS50931"/>
    </source>
</evidence>
<proteinExistence type="predicted"/>
<dbReference type="PROSITE" id="PS50931">
    <property type="entry name" value="HTH_LYSR"/>
    <property type="match status" value="1"/>
</dbReference>
<dbReference type="EMBL" id="CACRSV010000033">
    <property type="protein sequence ID" value="VYT15405.1"/>
    <property type="molecule type" value="Genomic_DNA"/>
</dbReference>
<organism evidence="2">
    <name type="scientific">Bifidobacterium longum</name>
    <dbReference type="NCBI Taxonomy" id="216816"/>
    <lineage>
        <taxon>Bacteria</taxon>
        <taxon>Bacillati</taxon>
        <taxon>Actinomycetota</taxon>
        <taxon>Actinomycetes</taxon>
        <taxon>Bifidobacteriales</taxon>
        <taxon>Bifidobacteriaceae</taxon>
        <taxon>Bifidobacterium</taxon>
    </lineage>
</organism>
<dbReference type="GO" id="GO:0005829">
    <property type="term" value="C:cytosol"/>
    <property type="evidence" value="ECO:0007669"/>
    <property type="project" value="TreeGrafter"/>
</dbReference>